<accession>A0ABU9ECW7</accession>
<dbReference type="InterPro" id="IPR005467">
    <property type="entry name" value="His_kinase_dom"/>
</dbReference>
<dbReference type="InterPro" id="IPR000014">
    <property type="entry name" value="PAS"/>
</dbReference>
<evidence type="ECO:0000256" key="2">
    <source>
        <dbReference type="ARBA" id="ARBA00004651"/>
    </source>
</evidence>
<dbReference type="PROSITE" id="PS50110">
    <property type="entry name" value="RESPONSE_REGULATORY"/>
    <property type="match status" value="1"/>
</dbReference>
<feature type="transmembrane region" description="Helical" evidence="15">
    <location>
        <begin position="15"/>
        <end position="35"/>
    </location>
</feature>
<comment type="catalytic activity">
    <reaction evidence="1">
        <text>ATP + protein L-histidine = ADP + protein N-phospho-L-histidine.</text>
        <dbReference type="EC" id="2.7.13.3"/>
    </reaction>
</comment>
<sequence length="803" mass="87329">MSLRYYRSIALPATGYLVLYVVLGLVTLEPGWFGFDFELRRVVWLGSGLALAAVLRLGLRSWPWIFVAEALVSLLSGSNLFFALGAATGNALEAVVAGVLLRRVGVDEELRSGVDIAALVVLAAGLAGGLGASISSMALVLFESTAWSQYGSMQVMWWLTHANGMILLAPLVLALREERHWTTPRVIEAVVAMGSVAVLGFLVFWAYDPETPVRRLLYAPFPLLIWAGIRFGIPGAATANLMLSVVAMGATALDAGPFATPALSTNERLFQLWLFVAVNSITALVVAGVVEDRKRGAQALERTQERLRSVLEATADAIVAADTTGRVSFANQRFAGLWDPSGTEEPPDRLSHADPRVMALLEVAEEPLPGLLASEREILDDIELEDGRTFERFGAPLRREGWVSGRIWALRDLTERRRLEEQVQQTRRLESLGLLAGGIAHDFNNLLVAIMGNADLAESALDPRHPAHDHVEEVLRASQRAADLCQQMLAYAGKGRSTVEPVDLNEVVQEMTDLMKVSLPPTAELALRLTSDLPAVNGDVVQLRQVVLNLLTNAADAVGSRRGWIEIATFRSEADPVRDQDAVVDARTGNGPWVGVRVADTGRGMDEDTRQRIFEPFFSTKARGRGLGLAAVLGIVRGHGGALTLRTTEGRGSELQVVMPALPSYLRAAGTDAGVDLDDRSEVKGRVLVVDDEDTVREVAQTMLEVIGLEVLLARDGLEAVELLEQDPAAIDLVLMDLTMPRMGGAEASEVMREVRPDLPIILSTGYLDAAGEVADRADLPVLKKPYRRDQLYRRVRELLRRG</sequence>
<name>A0ABU9ECW7_9BACT</name>
<evidence type="ECO:0000256" key="14">
    <source>
        <dbReference type="PROSITE-ProRule" id="PRU00169"/>
    </source>
</evidence>
<evidence type="ECO:0000256" key="12">
    <source>
        <dbReference type="ARBA" id="ARBA00023012"/>
    </source>
</evidence>
<dbReference type="SMART" id="SM00387">
    <property type="entry name" value="HATPase_c"/>
    <property type="match status" value="1"/>
</dbReference>
<evidence type="ECO:0000256" key="10">
    <source>
        <dbReference type="ARBA" id="ARBA00022840"/>
    </source>
</evidence>
<evidence type="ECO:0000256" key="3">
    <source>
        <dbReference type="ARBA" id="ARBA00012438"/>
    </source>
</evidence>
<evidence type="ECO:0000256" key="8">
    <source>
        <dbReference type="ARBA" id="ARBA00022741"/>
    </source>
</evidence>
<dbReference type="InterPro" id="IPR007895">
    <property type="entry name" value="MASE1"/>
</dbReference>
<feature type="transmembrane region" description="Helical" evidence="15">
    <location>
        <begin position="155"/>
        <end position="174"/>
    </location>
</feature>
<keyword evidence="10" id="KW-0067">ATP-binding</keyword>
<dbReference type="InterPro" id="IPR003661">
    <property type="entry name" value="HisK_dim/P_dom"/>
</dbReference>
<keyword evidence="6" id="KW-0808">Transferase</keyword>
<keyword evidence="11 15" id="KW-1133">Transmembrane helix</keyword>
<dbReference type="RefSeq" id="WP_405282662.1">
    <property type="nucleotide sequence ID" value="NZ_CP144380.1"/>
</dbReference>
<dbReference type="Gene3D" id="1.10.287.130">
    <property type="match status" value="1"/>
</dbReference>
<gene>
    <name evidence="19" type="ORF">WI372_13175</name>
</gene>
<dbReference type="Pfam" id="PF02518">
    <property type="entry name" value="HATPase_c"/>
    <property type="match status" value="1"/>
</dbReference>
<evidence type="ECO:0000259" key="16">
    <source>
        <dbReference type="PROSITE" id="PS50109"/>
    </source>
</evidence>
<dbReference type="SUPFAM" id="SSF55874">
    <property type="entry name" value="ATPase domain of HSP90 chaperone/DNA topoisomerase II/histidine kinase"/>
    <property type="match status" value="1"/>
</dbReference>
<evidence type="ECO:0000256" key="5">
    <source>
        <dbReference type="ARBA" id="ARBA00022553"/>
    </source>
</evidence>
<dbReference type="Pfam" id="PF13188">
    <property type="entry name" value="PAS_8"/>
    <property type="match status" value="1"/>
</dbReference>
<feature type="domain" description="Response regulatory" evidence="17">
    <location>
        <begin position="686"/>
        <end position="800"/>
    </location>
</feature>
<reference evidence="19 20" key="1">
    <citation type="submission" date="2024-02" db="EMBL/GenBank/DDBJ databases">
        <title>A novel Gemmatimonadota bacterium.</title>
        <authorList>
            <person name="Du Z.-J."/>
            <person name="Ye Y.-Q."/>
        </authorList>
    </citation>
    <scope>NUCLEOTIDE SEQUENCE [LARGE SCALE GENOMIC DNA]</scope>
    <source>
        <strain evidence="19 20">DH-20</strain>
    </source>
</reference>
<dbReference type="InterPro" id="IPR011006">
    <property type="entry name" value="CheY-like_superfamily"/>
</dbReference>
<keyword evidence="4" id="KW-1003">Cell membrane</keyword>
<dbReference type="EC" id="2.7.13.3" evidence="3"/>
<evidence type="ECO:0000259" key="18">
    <source>
        <dbReference type="PROSITE" id="PS50112"/>
    </source>
</evidence>
<dbReference type="InterPro" id="IPR036097">
    <property type="entry name" value="HisK_dim/P_sf"/>
</dbReference>
<comment type="subcellular location">
    <subcellularLocation>
        <location evidence="2">Cell membrane</location>
        <topology evidence="2">Multi-pass membrane protein</topology>
    </subcellularLocation>
</comment>
<organism evidence="19 20">
    <name type="scientific">Gaopeijia maritima</name>
    <dbReference type="NCBI Taxonomy" id="3119007"/>
    <lineage>
        <taxon>Bacteria</taxon>
        <taxon>Pseudomonadati</taxon>
        <taxon>Gemmatimonadota</taxon>
        <taxon>Longimicrobiia</taxon>
        <taxon>Gaopeijiales</taxon>
        <taxon>Gaopeijiaceae</taxon>
        <taxon>Gaopeijia</taxon>
    </lineage>
</organism>
<keyword evidence="13 15" id="KW-0472">Membrane</keyword>
<feature type="transmembrane region" description="Helical" evidence="15">
    <location>
        <begin position="79"/>
        <end position="101"/>
    </location>
</feature>
<keyword evidence="7 15" id="KW-0812">Transmembrane</keyword>
<dbReference type="Pfam" id="PF00072">
    <property type="entry name" value="Response_reg"/>
    <property type="match status" value="1"/>
</dbReference>
<dbReference type="SMART" id="SM00448">
    <property type="entry name" value="REC"/>
    <property type="match status" value="1"/>
</dbReference>
<dbReference type="Gene3D" id="3.30.565.10">
    <property type="entry name" value="Histidine kinase-like ATPase, C-terminal domain"/>
    <property type="match status" value="1"/>
</dbReference>
<keyword evidence="12" id="KW-0902">Two-component regulatory system</keyword>
<evidence type="ECO:0000259" key="17">
    <source>
        <dbReference type="PROSITE" id="PS50110"/>
    </source>
</evidence>
<evidence type="ECO:0000256" key="1">
    <source>
        <dbReference type="ARBA" id="ARBA00000085"/>
    </source>
</evidence>
<dbReference type="Proteomes" id="UP001484239">
    <property type="component" value="Unassembled WGS sequence"/>
</dbReference>
<dbReference type="Gene3D" id="3.30.450.20">
    <property type="entry name" value="PAS domain"/>
    <property type="match status" value="1"/>
</dbReference>
<dbReference type="InterPro" id="IPR003594">
    <property type="entry name" value="HATPase_dom"/>
</dbReference>
<dbReference type="Gene3D" id="3.40.50.2300">
    <property type="match status" value="1"/>
</dbReference>
<evidence type="ECO:0000313" key="19">
    <source>
        <dbReference type="EMBL" id="MEK9501938.1"/>
    </source>
</evidence>
<dbReference type="EMBL" id="JBBHLI010000008">
    <property type="protein sequence ID" value="MEK9501938.1"/>
    <property type="molecule type" value="Genomic_DNA"/>
</dbReference>
<evidence type="ECO:0000256" key="7">
    <source>
        <dbReference type="ARBA" id="ARBA00022692"/>
    </source>
</evidence>
<dbReference type="InterPro" id="IPR036890">
    <property type="entry name" value="HATPase_C_sf"/>
</dbReference>
<keyword evidence="20" id="KW-1185">Reference proteome</keyword>
<dbReference type="InterPro" id="IPR035965">
    <property type="entry name" value="PAS-like_dom_sf"/>
</dbReference>
<dbReference type="SUPFAM" id="SSF47384">
    <property type="entry name" value="Homodimeric domain of signal transducing histidine kinase"/>
    <property type="match status" value="1"/>
</dbReference>
<dbReference type="SUPFAM" id="SSF52172">
    <property type="entry name" value="CheY-like"/>
    <property type="match status" value="1"/>
</dbReference>
<dbReference type="InterPro" id="IPR001789">
    <property type="entry name" value="Sig_transdc_resp-reg_receiver"/>
</dbReference>
<feature type="domain" description="PAS" evidence="18">
    <location>
        <begin position="303"/>
        <end position="337"/>
    </location>
</feature>
<dbReference type="PRINTS" id="PR00344">
    <property type="entry name" value="BCTRLSENSOR"/>
</dbReference>
<protein>
    <recommendedName>
        <fullName evidence="3">histidine kinase</fullName>
        <ecNumber evidence="3">2.7.13.3</ecNumber>
    </recommendedName>
</protein>
<feature type="domain" description="Histidine kinase" evidence="16">
    <location>
        <begin position="438"/>
        <end position="663"/>
    </location>
</feature>
<feature type="modified residue" description="4-aspartylphosphate" evidence="14">
    <location>
        <position position="737"/>
    </location>
</feature>
<comment type="caution">
    <text evidence="19">The sequence shown here is derived from an EMBL/GenBank/DDBJ whole genome shotgun (WGS) entry which is preliminary data.</text>
</comment>
<proteinExistence type="predicted"/>
<dbReference type="Pfam" id="PF05231">
    <property type="entry name" value="MASE1"/>
    <property type="match status" value="1"/>
</dbReference>
<keyword evidence="8" id="KW-0547">Nucleotide-binding</keyword>
<feature type="transmembrane region" description="Helical" evidence="15">
    <location>
        <begin position="272"/>
        <end position="290"/>
    </location>
</feature>
<dbReference type="PANTHER" id="PTHR43065">
    <property type="entry name" value="SENSOR HISTIDINE KINASE"/>
    <property type="match status" value="1"/>
</dbReference>
<evidence type="ECO:0000256" key="6">
    <source>
        <dbReference type="ARBA" id="ARBA00022679"/>
    </source>
</evidence>
<feature type="transmembrane region" description="Helical" evidence="15">
    <location>
        <begin position="42"/>
        <end position="59"/>
    </location>
</feature>
<evidence type="ECO:0000313" key="20">
    <source>
        <dbReference type="Proteomes" id="UP001484239"/>
    </source>
</evidence>
<dbReference type="SMART" id="SM00388">
    <property type="entry name" value="HisKA"/>
    <property type="match status" value="1"/>
</dbReference>
<dbReference type="PROSITE" id="PS50109">
    <property type="entry name" value="HIS_KIN"/>
    <property type="match status" value="1"/>
</dbReference>
<keyword evidence="9" id="KW-0418">Kinase</keyword>
<evidence type="ECO:0000256" key="13">
    <source>
        <dbReference type="ARBA" id="ARBA00023136"/>
    </source>
</evidence>
<dbReference type="InterPro" id="IPR004358">
    <property type="entry name" value="Sig_transdc_His_kin-like_C"/>
</dbReference>
<dbReference type="PANTHER" id="PTHR43065:SF46">
    <property type="entry name" value="C4-DICARBOXYLATE TRANSPORT SENSOR PROTEIN DCTB"/>
    <property type="match status" value="1"/>
</dbReference>
<evidence type="ECO:0000256" key="15">
    <source>
        <dbReference type="SAM" id="Phobius"/>
    </source>
</evidence>
<dbReference type="PROSITE" id="PS50112">
    <property type="entry name" value="PAS"/>
    <property type="match status" value="1"/>
</dbReference>
<feature type="transmembrane region" description="Helical" evidence="15">
    <location>
        <begin position="186"/>
        <end position="207"/>
    </location>
</feature>
<evidence type="ECO:0000256" key="11">
    <source>
        <dbReference type="ARBA" id="ARBA00022989"/>
    </source>
</evidence>
<evidence type="ECO:0000256" key="4">
    <source>
        <dbReference type="ARBA" id="ARBA00022475"/>
    </source>
</evidence>
<dbReference type="CDD" id="cd00082">
    <property type="entry name" value="HisKA"/>
    <property type="match status" value="1"/>
</dbReference>
<keyword evidence="5 14" id="KW-0597">Phosphoprotein</keyword>
<evidence type="ECO:0000256" key="9">
    <source>
        <dbReference type="ARBA" id="ARBA00022777"/>
    </source>
</evidence>
<feature type="transmembrane region" description="Helical" evidence="15">
    <location>
        <begin position="113"/>
        <end position="135"/>
    </location>
</feature>
<dbReference type="SUPFAM" id="SSF55785">
    <property type="entry name" value="PYP-like sensor domain (PAS domain)"/>
    <property type="match status" value="1"/>
</dbReference>